<dbReference type="Proteomes" id="UP000518266">
    <property type="component" value="Unassembled WGS sequence"/>
</dbReference>
<dbReference type="EMBL" id="JAAKFY010000006">
    <property type="protein sequence ID" value="KAF3855984.1"/>
    <property type="molecule type" value="Genomic_DNA"/>
</dbReference>
<evidence type="ECO:0000313" key="2">
    <source>
        <dbReference type="Proteomes" id="UP000518266"/>
    </source>
</evidence>
<dbReference type="InterPro" id="IPR039884">
    <property type="entry name" value="R3HC1/R3HCL"/>
</dbReference>
<name>A0A7J5Z2F9_DISMA</name>
<dbReference type="OrthoDB" id="5418203at2759"/>
<reference evidence="1 2" key="1">
    <citation type="submission" date="2020-03" db="EMBL/GenBank/DDBJ databases">
        <title>Dissostichus mawsoni Genome sequencing and assembly.</title>
        <authorList>
            <person name="Park H."/>
        </authorList>
    </citation>
    <scope>NUCLEOTIDE SEQUENCE [LARGE SCALE GENOMIC DNA]</scope>
    <source>
        <strain evidence="1">DM0001</strain>
        <tissue evidence="1">Muscle</tissue>
    </source>
</reference>
<organism evidence="1 2">
    <name type="scientific">Dissostichus mawsoni</name>
    <name type="common">Antarctic cod</name>
    <dbReference type="NCBI Taxonomy" id="36200"/>
    <lineage>
        <taxon>Eukaryota</taxon>
        <taxon>Metazoa</taxon>
        <taxon>Chordata</taxon>
        <taxon>Craniata</taxon>
        <taxon>Vertebrata</taxon>
        <taxon>Euteleostomi</taxon>
        <taxon>Actinopterygii</taxon>
        <taxon>Neopterygii</taxon>
        <taxon>Teleostei</taxon>
        <taxon>Neoteleostei</taxon>
        <taxon>Acanthomorphata</taxon>
        <taxon>Eupercaria</taxon>
        <taxon>Perciformes</taxon>
        <taxon>Notothenioidei</taxon>
        <taxon>Nototheniidae</taxon>
        <taxon>Dissostichus</taxon>
    </lineage>
</organism>
<protein>
    <submittedName>
        <fullName evidence="1">Uncharacterized protein</fullName>
    </submittedName>
</protein>
<dbReference type="AlphaFoldDB" id="A0A7J5Z2F9"/>
<dbReference type="Gene3D" id="3.30.70.330">
    <property type="match status" value="1"/>
</dbReference>
<evidence type="ECO:0000313" key="1">
    <source>
        <dbReference type="EMBL" id="KAF3855984.1"/>
    </source>
</evidence>
<dbReference type="PANTHER" id="PTHR21678">
    <property type="entry name" value="GROWTH INHIBITION AND DIFFERENTIATION RELATED PROTEIN 88"/>
    <property type="match status" value="1"/>
</dbReference>
<accession>A0A7J5Z2F9</accession>
<dbReference type="InterPro" id="IPR012677">
    <property type="entry name" value="Nucleotide-bd_a/b_plait_sf"/>
</dbReference>
<gene>
    <name evidence="1" type="ORF">F7725_016707</name>
</gene>
<comment type="caution">
    <text evidence="1">The sequence shown here is derived from an EMBL/GenBank/DDBJ whole genome shotgun (WGS) entry which is preliminary data.</text>
</comment>
<keyword evidence="2" id="KW-1185">Reference proteome</keyword>
<proteinExistence type="predicted"/>
<sequence length="109" mass="12275">MAQPFARSKIKAHLKDMVTVSIQHVHNDYSIYENVCISPEKLCYVIEIYDFPALFKTDDLLDAFAEYSVLMCFPVCCCDGGMKIEWVDDTHALGVFSSETAGITPHCTM</sequence>
<dbReference type="PANTHER" id="PTHR21678:SF6">
    <property type="entry name" value="R3H AND COILED-COIL DOMAIN-CONTAINING PROTEIN 1"/>
    <property type="match status" value="1"/>
</dbReference>